<dbReference type="EMBL" id="ML994610">
    <property type="protein sequence ID" value="KAF2195570.1"/>
    <property type="molecule type" value="Genomic_DNA"/>
</dbReference>
<dbReference type="Proteomes" id="UP000800200">
    <property type="component" value="Unassembled WGS sequence"/>
</dbReference>
<evidence type="ECO:0000313" key="2">
    <source>
        <dbReference type="Proteomes" id="UP000800200"/>
    </source>
</evidence>
<dbReference type="AlphaFoldDB" id="A0A6A6EZM2"/>
<dbReference type="OrthoDB" id="5374070at2759"/>
<accession>A0A6A6EZM2</accession>
<name>A0A6A6EZM2_9PEZI</name>
<sequence length="556" mass="62741">MASGFEIFGAIAGGLETLNLARLVIVALIELVNKYEKADAKLLDLQDKFETFKVRLNTWAEGWRIQDGNPNEYYIILWGESGWQIIANQLAAIDLECEDFDKTMRNLLRYGDTRRGSQRLDAPATSVAESREERLSVVRRLISTARNSVSAKDIAKLVLSKAKILDDYMVSLNGRFLTLESDAKRQFSHTNSDIPLNASERKKLETLATRMMLQRALDSRAASRALHQWCISACAAGASTIDLGLVMNLLPDYAECPVQAIPSALHYHLLIKWNDSDKEQELIIEGPVLHQAERNVAVDFLNACSTILSTGPSHFQLTVDGDPSNPFVWFRTASPPATQLNGWKFGESLLVILRDIQVKIRTKSDLEAYDLFPLPERLELAFRTVECGLMLLGTAWLSQLDNRRLLRLHKDQCNFILRLNGEFDAAFLIHNSNRIVEPQTFQIGILLLQIGTAKPFELLSIDDRRGPAFCLSGNGAESVLLPSVLDLVTKRAGLSYSRAIEFCMQQTMPQRSSAWETLHHKLAYGDIELAWRDLLNMFYESVYLPIRKLRDLHLHA</sequence>
<reference evidence="1" key="1">
    <citation type="journal article" date="2020" name="Stud. Mycol.">
        <title>101 Dothideomycetes genomes: a test case for predicting lifestyles and emergence of pathogens.</title>
        <authorList>
            <person name="Haridas S."/>
            <person name="Albert R."/>
            <person name="Binder M."/>
            <person name="Bloem J."/>
            <person name="Labutti K."/>
            <person name="Salamov A."/>
            <person name="Andreopoulos B."/>
            <person name="Baker S."/>
            <person name="Barry K."/>
            <person name="Bills G."/>
            <person name="Bluhm B."/>
            <person name="Cannon C."/>
            <person name="Castanera R."/>
            <person name="Culley D."/>
            <person name="Daum C."/>
            <person name="Ezra D."/>
            <person name="Gonzalez J."/>
            <person name="Henrissat B."/>
            <person name="Kuo A."/>
            <person name="Liang C."/>
            <person name="Lipzen A."/>
            <person name="Lutzoni F."/>
            <person name="Magnuson J."/>
            <person name="Mondo S."/>
            <person name="Nolan M."/>
            <person name="Ohm R."/>
            <person name="Pangilinan J."/>
            <person name="Park H.-J."/>
            <person name="Ramirez L."/>
            <person name="Alfaro M."/>
            <person name="Sun H."/>
            <person name="Tritt A."/>
            <person name="Yoshinaga Y."/>
            <person name="Zwiers L.-H."/>
            <person name="Turgeon B."/>
            <person name="Goodwin S."/>
            <person name="Spatafora J."/>
            <person name="Crous P."/>
            <person name="Grigoriev I."/>
        </authorList>
    </citation>
    <scope>NUCLEOTIDE SEQUENCE</scope>
    <source>
        <strain evidence="1">CBS 207.26</strain>
    </source>
</reference>
<proteinExistence type="predicted"/>
<protein>
    <submittedName>
        <fullName evidence="1">Uncharacterized protein</fullName>
    </submittedName>
</protein>
<gene>
    <name evidence="1" type="ORF">K469DRAFT_699172</name>
</gene>
<organism evidence="1 2">
    <name type="scientific">Zopfia rhizophila CBS 207.26</name>
    <dbReference type="NCBI Taxonomy" id="1314779"/>
    <lineage>
        <taxon>Eukaryota</taxon>
        <taxon>Fungi</taxon>
        <taxon>Dikarya</taxon>
        <taxon>Ascomycota</taxon>
        <taxon>Pezizomycotina</taxon>
        <taxon>Dothideomycetes</taxon>
        <taxon>Dothideomycetes incertae sedis</taxon>
        <taxon>Zopfiaceae</taxon>
        <taxon>Zopfia</taxon>
    </lineage>
</organism>
<keyword evidence="2" id="KW-1185">Reference proteome</keyword>
<evidence type="ECO:0000313" key="1">
    <source>
        <dbReference type="EMBL" id="KAF2195570.1"/>
    </source>
</evidence>